<reference evidence="2 3" key="1">
    <citation type="journal article" date="2022" name="Gigascience">
        <title>A chromosome-level genome assembly and annotation of the desert horned lizard, Phrynosoma platyrhinos, provides insight into chromosomal rearrangements among reptiles.</title>
        <authorList>
            <person name="Koochekian N."/>
            <person name="Ascanio A."/>
            <person name="Farleigh K."/>
            <person name="Card D.C."/>
            <person name="Schield D.R."/>
            <person name="Castoe T.A."/>
            <person name="Jezkova T."/>
        </authorList>
    </citation>
    <scope>NUCLEOTIDE SEQUENCE [LARGE SCALE GENOMIC DNA]</scope>
    <source>
        <strain evidence="2">NK-2021</strain>
    </source>
</reference>
<name>A0ABQ7TDD5_PHRPL</name>
<gene>
    <name evidence="2" type="ORF">JD844_003099</name>
</gene>
<protein>
    <submittedName>
        <fullName evidence="2">Uncharacterized protein</fullName>
    </submittedName>
</protein>
<evidence type="ECO:0000256" key="1">
    <source>
        <dbReference type="SAM" id="MobiDB-lite"/>
    </source>
</evidence>
<feature type="compositionally biased region" description="Polar residues" evidence="1">
    <location>
        <begin position="209"/>
        <end position="229"/>
    </location>
</feature>
<sequence length="269" mass="31355">MLPNIHDRNQSKWTFDLKGKFMTNLELALARNQVHASQQPRIPPEKECWIKQPPDFSYRLYITPSLIRKPHGKPKELKKKKSNISTVHDKLVGIRSRLFDQVTEQEVQPKIITRFPHVGPYEAQLMFVKMGKFKSTKYQDPKPHDYRQRHRRQRGAHSAFIERVEETLSKLWLREACEKQAASKRRKAAESTWQKRLNVAVSTERYSEMEQQVNQKGQQKGRLSQSSSRGRCERGMPKSASLPVYMKPEPLGFFLPTGIAQSVEELTCK</sequence>
<evidence type="ECO:0000313" key="2">
    <source>
        <dbReference type="EMBL" id="KAH0627426.1"/>
    </source>
</evidence>
<dbReference type="Proteomes" id="UP000826234">
    <property type="component" value="Unassembled WGS sequence"/>
</dbReference>
<keyword evidence="3" id="KW-1185">Reference proteome</keyword>
<accession>A0ABQ7TDD5</accession>
<comment type="caution">
    <text evidence="2">The sequence shown here is derived from an EMBL/GenBank/DDBJ whole genome shotgun (WGS) entry which is preliminary data.</text>
</comment>
<evidence type="ECO:0000313" key="3">
    <source>
        <dbReference type="Proteomes" id="UP000826234"/>
    </source>
</evidence>
<organism evidence="2 3">
    <name type="scientific">Phrynosoma platyrhinos</name>
    <name type="common">Desert horned lizard</name>
    <dbReference type="NCBI Taxonomy" id="52577"/>
    <lineage>
        <taxon>Eukaryota</taxon>
        <taxon>Metazoa</taxon>
        <taxon>Chordata</taxon>
        <taxon>Craniata</taxon>
        <taxon>Vertebrata</taxon>
        <taxon>Euteleostomi</taxon>
        <taxon>Lepidosauria</taxon>
        <taxon>Squamata</taxon>
        <taxon>Bifurcata</taxon>
        <taxon>Unidentata</taxon>
        <taxon>Episquamata</taxon>
        <taxon>Toxicofera</taxon>
        <taxon>Iguania</taxon>
        <taxon>Phrynosomatidae</taxon>
        <taxon>Phrynosomatinae</taxon>
        <taxon>Phrynosoma</taxon>
    </lineage>
</organism>
<proteinExistence type="predicted"/>
<dbReference type="EMBL" id="JAIPUX010000521">
    <property type="protein sequence ID" value="KAH0627426.1"/>
    <property type="molecule type" value="Genomic_DNA"/>
</dbReference>
<feature type="region of interest" description="Disordered" evidence="1">
    <location>
        <begin position="208"/>
        <end position="241"/>
    </location>
</feature>